<dbReference type="AlphaFoldDB" id="G4QAM9"/>
<dbReference type="KEGG" id="tas:TASI_0564"/>
<feature type="chain" id="PRO_5003467652" description="ESPR domain-containing protein" evidence="1">
    <location>
        <begin position="51"/>
        <end position="119"/>
    </location>
</feature>
<dbReference type="HOGENOM" id="CLU_2060289_0_0_4"/>
<feature type="signal peptide" evidence="1">
    <location>
        <begin position="1"/>
        <end position="50"/>
    </location>
</feature>
<dbReference type="RefSeq" id="WP_014111236.1">
    <property type="nucleotide sequence ID" value="NC_016043.1"/>
</dbReference>
<evidence type="ECO:0000259" key="2">
    <source>
        <dbReference type="Pfam" id="PF13018"/>
    </source>
</evidence>
<evidence type="ECO:0000313" key="4">
    <source>
        <dbReference type="Proteomes" id="UP000009284"/>
    </source>
</evidence>
<dbReference type="InterPro" id="IPR024973">
    <property type="entry name" value="ESPR"/>
</dbReference>
<organism evidence="3 4">
    <name type="scientific">Taylorella asinigenitalis (strain MCE3)</name>
    <dbReference type="NCBI Taxonomy" id="1008459"/>
    <lineage>
        <taxon>Bacteria</taxon>
        <taxon>Pseudomonadati</taxon>
        <taxon>Pseudomonadota</taxon>
        <taxon>Betaproteobacteria</taxon>
        <taxon>Burkholderiales</taxon>
        <taxon>Alcaligenaceae</taxon>
        <taxon>Taylorella</taxon>
    </lineage>
</organism>
<accession>G4QAM9</accession>
<evidence type="ECO:0000256" key="1">
    <source>
        <dbReference type="SAM" id="SignalP"/>
    </source>
</evidence>
<name>G4QAM9_TAYAM</name>
<dbReference type="OrthoDB" id="8613264at2"/>
<sequence length="119" mass="12327">MNKIFKVVYNKTLGSWVAVNEFARGYCKNVSTKKLIASLALSGMAMGVLAQTTTVDLTTLRFDPAADGVPTDSNGPWGDNAGEGPIVAGAGESKILTGKLSGMIQPTGGGCISWMVAKC</sequence>
<dbReference type="EMBL" id="CP003059">
    <property type="protein sequence ID" value="AEP36339.1"/>
    <property type="molecule type" value="Genomic_DNA"/>
</dbReference>
<protein>
    <recommendedName>
        <fullName evidence="2">ESPR domain-containing protein</fullName>
    </recommendedName>
</protein>
<reference evidence="3" key="2">
    <citation type="journal article" date="2012" name="PLoS ONE">
        <title>Genomic characterization of the taylorella genus.</title>
        <authorList>
            <person name="Hebert L."/>
            <person name="Moumen B."/>
            <person name="Pons N."/>
            <person name="Duquesne F."/>
            <person name="Breuil M.F."/>
            <person name="Goux D."/>
            <person name="Batto J.M."/>
            <person name="Laugier C."/>
            <person name="Renault P."/>
            <person name="Petry S."/>
        </authorList>
    </citation>
    <scope>NUCLEOTIDE SEQUENCE [LARGE SCALE GENOMIC DNA]</scope>
    <source>
        <strain evidence="3">MCE3</strain>
    </source>
</reference>
<keyword evidence="1" id="KW-0732">Signal</keyword>
<feature type="domain" description="ESPR" evidence="2">
    <location>
        <begin position="1"/>
        <end position="45"/>
    </location>
</feature>
<reference key="1">
    <citation type="submission" date="2011-09" db="EMBL/GenBank/DDBJ databases">
        <title>Genomic characterization of the Taylorella genus.</title>
        <authorList>
            <person name="Hebert L."/>
            <person name="Moumen B."/>
            <person name="Pons N."/>
            <person name="Duquesne F."/>
            <person name="Breuil M.-F."/>
            <person name="Goux D."/>
            <person name="Batto J.-M."/>
            <person name="Renault P."/>
            <person name="Laugier C."/>
            <person name="Petry S."/>
        </authorList>
    </citation>
    <scope>NUCLEOTIDE SEQUENCE</scope>
    <source>
        <strain>MCE3</strain>
    </source>
</reference>
<dbReference type="eggNOG" id="COG2931">
    <property type="taxonomic scope" value="Bacteria"/>
</dbReference>
<dbReference type="Pfam" id="PF13018">
    <property type="entry name" value="ESPR"/>
    <property type="match status" value="1"/>
</dbReference>
<dbReference type="Proteomes" id="UP000009284">
    <property type="component" value="Chromosome"/>
</dbReference>
<proteinExistence type="predicted"/>
<dbReference type="STRING" id="1008459.TASI_0564"/>
<gene>
    <name evidence="3" type="ordered locus">TASI_0564</name>
</gene>
<evidence type="ECO:0000313" key="3">
    <source>
        <dbReference type="EMBL" id="AEP36339.1"/>
    </source>
</evidence>
<keyword evidence="4" id="KW-1185">Reference proteome</keyword>